<dbReference type="GO" id="GO:0005886">
    <property type="term" value="C:plasma membrane"/>
    <property type="evidence" value="ECO:0007669"/>
    <property type="project" value="UniProtKB-SubCell"/>
</dbReference>
<feature type="compositionally biased region" description="Basic and acidic residues" evidence="7">
    <location>
        <begin position="596"/>
        <end position="613"/>
    </location>
</feature>
<dbReference type="Pfam" id="PF02518">
    <property type="entry name" value="HATPase_c"/>
    <property type="match status" value="1"/>
</dbReference>
<proteinExistence type="predicted"/>
<dbReference type="InterPro" id="IPR036890">
    <property type="entry name" value="HATPase_C_sf"/>
</dbReference>
<feature type="region of interest" description="Disordered" evidence="7">
    <location>
        <begin position="590"/>
        <end position="613"/>
    </location>
</feature>
<keyword evidence="11" id="KW-1185">Reference proteome</keyword>
<evidence type="ECO:0000256" key="4">
    <source>
        <dbReference type="ARBA" id="ARBA00022679"/>
    </source>
</evidence>
<keyword evidence="4" id="KW-0808">Transferase</keyword>
<dbReference type="AlphaFoldDB" id="A0A3D9KD04"/>
<feature type="transmembrane region" description="Helical" evidence="8">
    <location>
        <begin position="311"/>
        <end position="331"/>
    </location>
</feature>
<keyword evidence="5 10" id="KW-0418">Kinase</keyword>
<dbReference type="OrthoDB" id="2641683at2"/>
<evidence type="ECO:0000256" key="3">
    <source>
        <dbReference type="ARBA" id="ARBA00022553"/>
    </source>
</evidence>
<evidence type="ECO:0000259" key="9">
    <source>
        <dbReference type="PROSITE" id="PS50885"/>
    </source>
</evidence>
<keyword evidence="6 8" id="KW-0472">Membrane</keyword>
<accession>A0A3D9KD04</accession>
<feature type="domain" description="HAMP" evidence="9">
    <location>
        <begin position="332"/>
        <end position="385"/>
    </location>
</feature>
<keyword evidence="2" id="KW-1003">Cell membrane</keyword>
<gene>
    <name evidence="10" type="ORF">DFP98_106161</name>
</gene>
<evidence type="ECO:0000256" key="1">
    <source>
        <dbReference type="ARBA" id="ARBA00004651"/>
    </source>
</evidence>
<protein>
    <submittedName>
        <fullName evidence="10">Two-component system sensor histidine kinase YesM</fullName>
    </submittedName>
</protein>
<dbReference type="PANTHER" id="PTHR34220:SF7">
    <property type="entry name" value="SENSOR HISTIDINE KINASE YPDA"/>
    <property type="match status" value="1"/>
</dbReference>
<keyword evidence="3" id="KW-0597">Phosphoprotein</keyword>
<dbReference type="InterPro" id="IPR003660">
    <property type="entry name" value="HAMP_dom"/>
</dbReference>
<comment type="subcellular location">
    <subcellularLocation>
        <location evidence="1">Cell membrane</location>
        <topology evidence="1">Multi-pass membrane protein</topology>
    </subcellularLocation>
</comment>
<dbReference type="InterPro" id="IPR010559">
    <property type="entry name" value="Sig_transdc_His_kin_internal"/>
</dbReference>
<dbReference type="InterPro" id="IPR050640">
    <property type="entry name" value="Bact_2-comp_sensor_kinase"/>
</dbReference>
<dbReference type="PANTHER" id="PTHR34220">
    <property type="entry name" value="SENSOR HISTIDINE KINASE YPDA"/>
    <property type="match status" value="1"/>
</dbReference>
<evidence type="ECO:0000256" key="2">
    <source>
        <dbReference type="ARBA" id="ARBA00022475"/>
    </source>
</evidence>
<organism evidence="10 11">
    <name type="scientific">Cohnella phaseoli</name>
    <dbReference type="NCBI Taxonomy" id="456490"/>
    <lineage>
        <taxon>Bacteria</taxon>
        <taxon>Bacillati</taxon>
        <taxon>Bacillota</taxon>
        <taxon>Bacilli</taxon>
        <taxon>Bacillales</taxon>
        <taxon>Paenibacillaceae</taxon>
        <taxon>Cohnella</taxon>
    </lineage>
</organism>
<evidence type="ECO:0000313" key="10">
    <source>
        <dbReference type="EMBL" id="RED84288.1"/>
    </source>
</evidence>
<dbReference type="SUPFAM" id="SSF55874">
    <property type="entry name" value="ATPase domain of HSP90 chaperone/DNA topoisomerase II/histidine kinase"/>
    <property type="match status" value="1"/>
</dbReference>
<dbReference type="Proteomes" id="UP000256977">
    <property type="component" value="Unassembled WGS sequence"/>
</dbReference>
<dbReference type="PROSITE" id="PS50885">
    <property type="entry name" value="HAMP"/>
    <property type="match status" value="1"/>
</dbReference>
<evidence type="ECO:0000256" key="8">
    <source>
        <dbReference type="SAM" id="Phobius"/>
    </source>
</evidence>
<keyword evidence="8" id="KW-0812">Transmembrane</keyword>
<dbReference type="EMBL" id="QRDZ01000006">
    <property type="protein sequence ID" value="RED84288.1"/>
    <property type="molecule type" value="Genomic_DNA"/>
</dbReference>
<evidence type="ECO:0000256" key="7">
    <source>
        <dbReference type="SAM" id="MobiDB-lite"/>
    </source>
</evidence>
<dbReference type="Gene3D" id="6.10.340.10">
    <property type="match status" value="1"/>
</dbReference>
<dbReference type="SMART" id="SM00387">
    <property type="entry name" value="HATPase_c"/>
    <property type="match status" value="1"/>
</dbReference>
<evidence type="ECO:0000256" key="5">
    <source>
        <dbReference type="ARBA" id="ARBA00022777"/>
    </source>
</evidence>
<name>A0A3D9KD04_9BACL</name>
<dbReference type="GO" id="GO:0000155">
    <property type="term" value="F:phosphorelay sensor kinase activity"/>
    <property type="evidence" value="ECO:0007669"/>
    <property type="project" value="InterPro"/>
</dbReference>
<comment type="caution">
    <text evidence="10">The sequence shown here is derived from an EMBL/GenBank/DDBJ whole genome shotgun (WGS) entry which is preliminary data.</text>
</comment>
<evidence type="ECO:0000313" key="11">
    <source>
        <dbReference type="Proteomes" id="UP000256977"/>
    </source>
</evidence>
<feature type="transmembrane region" description="Helical" evidence="8">
    <location>
        <begin position="18"/>
        <end position="36"/>
    </location>
</feature>
<dbReference type="Pfam" id="PF06580">
    <property type="entry name" value="His_kinase"/>
    <property type="match status" value="1"/>
</dbReference>
<dbReference type="RefSeq" id="WP_116060439.1">
    <property type="nucleotide sequence ID" value="NZ_QRDZ01000006.1"/>
</dbReference>
<keyword evidence="8" id="KW-1133">Transmembrane helix</keyword>
<evidence type="ECO:0000256" key="6">
    <source>
        <dbReference type="ARBA" id="ARBA00023136"/>
    </source>
</evidence>
<dbReference type="Gene3D" id="3.30.565.10">
    <property type="entry name" value="Histidine kinase-like ATPase, C-terminal domain"/>
    <property type="match status" value="1"/>
</dbReference>
<dbReference type="SUPFAM" id="SSF158472">
    <property type="entry name" value="HAMP domain-like"/>
    <property type="match status" value="1"/>
</dbReference>
<reference evidence="10 11" key="1">
    <citation type="submission" date="2018-07" db="EMBL/GenBank/DDBJ databases">
        <title>Genomic Encyclopedia of Type Strains, Phase III (KMG-III): the genomes of soil and plant-associated and newly described type strains.</title>
        <authorList>
            <person name="Whitman W."/>
        </authorList>
    </citation>
    <scope>NUCLEOTIDE SEQUENCE [LARGE SCALE GENOMIC DNA]</scope>
    <source>
        <strain evidence="10 11">CECT 7287</strain>
    </source>
</reference>
<dbReference type="InterPro" id="IPR003594">
    <property type="entry name" value="HATPase_dom"/>
</dbReference>
<sequence length="613" mass="69614">MRLKLTNPLTRMNVRQQLILLFLILVSPVILLNWYANSKAEAILKEHVTSAYEELNKQNHFLINRDIDTISRIMTTIIQNPTTQSMISKKTDTEFDRVVKYGDMNTLLGNNSVGLFGGEAIYYFLFVYDPHNSYPFAPTIPDINRRNNGSSVFFYSEDTKTSWIEAALAAKGKGVLALIDNFGPKGDQMTLAYLRAVNSITNGRSVVGVLVATKMDKKIEEAFRTVSLPEGGQLYLTDWSDRILAATTPTMGETFRFPDALKTGQSMEETLSEVTDDSIYVVHTKYSLQQKLVYTIPTQSLLQQQSALKRVIQTISIVYSVFAIVVMMYFWRSLMNPLRKLAMFARSHEPGKPLSSSPSKERNDEVGVLIHSVHNMANRINDMIHEQYSMEIKQKESQLQLLYQQINPHLLYNTLESIYWKSSLEGNTGSAEMIKELSKLMRISLSRGRELITIEEELEHARAYTSLQQKRYEYGFTIRWEIEEETLPYLIPKITLQPLIENAIIHGVIHMGEDGEIVVSARSDGELIRLSVEDNGYKPADVARINRLISDEESGAGYGIKNVNKRIQLHFGSEFGLRYEAREPEGTRVDATIPKRLAEAAEQRQGRGDNADV</sequence>